<dbReference type="Gene3D" id="3.90.1030.10">
    <property type="entry name" value="Ribosomal protein L17"/>
    <property type="match status" value="1"/>
</dbReference>
<evidence type="ECO:0000256" key="5">
    <source>
        <dbReference type="RuleBase" id="RU000660"/>
    </source>
</evidence>
<sequence>MRKLGRKSDHRLSLYKNLVTSIILYERIQTTLPKAKSVRGLVEKVINLGKKGDLNSRRKLLGFLTDKNAVKKIFEVIALRYKEKNSGYIRIYRLGKRVGDGADKVILELINTRSQNEKQEDKEKQSDNENKPKIEEDANKKKG</sequence>
<dbReference type="InterPro" id="IPR000456">
    <property type="entry name" value="Ribosomal_bL17"/>
</dbReference>
<evidence type="ECO:0000256" key="2">
    <source>
        <dbReference type="ARBA" id="ARBA00022980"/>
    </source>
</evidence>
<dbReference type="PANTHER" id="PTHR14413:SF16">
    <property type="entry name" value="LARGE RIBOSOMAL SUBUNIT PROTEIN BL17M"/>
    <property type="match status" value="1"/>
</dbReference>
<dbReference type="PANTHER" id="PTHR14413">
    <property type="entry name" value="RIBOSOMAL PROTEIN L17"/>
    <property type="match status" value="1"/>
</dbReference>
<feature type="region of interest" description="Disordered" evidence="7">
    <location>
        <begin position="115"/>
        <end position="143"/>
    </location>
</feature>
<dbReference type="Proteomes" id="UP000176451">
    <property type="component" value="Unassembled WGS sequence"/>
</dbReference>
<evidence type="ECO:0000313" key="8">
    <source>
        <dbReference type="EMBL" id="OGD67990.1"/>
    </source>
</evidence>
<name>A0A1F5EKZ8_9BACT</name>
<dbReference type="STRING" id="1797469.A3F08_03585"/>
<evidence type="ECO:0000256" key="6">
    <source>
        <dbReference type="RuleBase" id="RU000661"/>
    </source>
</evidence>
<dbReference type="GO" id="GO:0022625">
    <property type="term" value="C:cytosolic large ribosomal subunit"/>
    <property type="evidence" value="ECO:0007669"/>
    <property type="project" value="TreeGrafter"/>
</dbReference>
<evidence type="ECO:0000256" key="4">
    <source>
        <dbReference type="ARBA" id="ARBA00035494"/>
    </source>
</evidence>
<dbReference type="GO" id="GO:0006412">
    <property type="term" value="P:translation"/>
    <property type="evidence" value="ECO:0007669"/>
    <property type="project" value="InterPro"/>
</dbReference>
<dbReference type="GO" id="GO:0003735">
    <property type="term" value="F:structural constituent of ribosome"/>
    <property type="evidence" value="ECO:0007669"/>
    <property type="project" value="InterPro"/>
</dbReference>
<organism evidence="8 9">
    <name type="scientific">Candidatus Berkelbacteria bacterium RIFCSPHIGHO2_12_FULL_36_9</name>
    <dbReference type="NCBI Taxonomy" id="1797469"/>
    <lineage>
        <taxon>Bacteria</taxon>
        <taxon>Candidatus Berkelbacteria</taxon>
    </lineage>
</organism>
<evidence type="ECO:0000256" key="7">
    <source>
        <dbReference type="SAM" id="MobiDB-lite"/>
    </source>
</evidence>
<keyword evidence="2 5" id="KW-0689">Ribosomal protein</keyword>
<evidence type="ECO:0000256" key="3">
    <source>
        <dbReference type="ARBA" id="ARBA00023274"/>
    </source>
</evidence>
<evidence type="ECO:0000313" key="9">
    <source>
        <dbReference type="Proteomes" id="UP000176451"/>
    </source>
</evidence>
<dbReference type="InterPro" id="IPR036373">
    <property type="entry name" value="Ribosomal_bL17_sf"/>
</dbReference>
<proteinExistence type="inferred from homology"/>
<keyword evidence="3 5" id="KW-0687">Ribonucleoprotein</keyword>
<dbReference type="AlphaFoldDB" id="A0A1F5EKZ8"/>
<dbReference type="NCBIfam" id="TIGR00059">
    <property type="entry name" value="L17"/>
    <property type="match status" value="1"/>
</dbReference>
<protein>
    <recommendedName>
        <fullName evidence="4 6">50S ribosomal protein L17</fullName>
    </recommendedName>
</protein>
<dbReference type="Pfam" id="PF01196">
    <property type="entry name" value="Ribosomal_L17"/>
    <property type="match status" value="1"/>
</dbReference>
<comment type="caution">
    <text evidence="8">The sequence shown here is derived from an EMBL/GenBank/DDBJ whole genome shotgun (WGS) entry which is preliminary data.</text>
</comment>
<dbReference type="EMBL" id="MEZV01000001">
    <property type="protein sequence ID" value="OGD67990.1"/>
    <property type="molecule type" value="Genomic_DNA"/>
</dbReference>
<reference evidence="8 9" key="1">
    <citation type="journal article" date="2016" name="Nat. Commun.">
        <title>Thousands of microbial genomes shed light on interconnected biogeochemical processes in an aquifer system.</title>
        <authorList>
            <person name="Anantharaman K."/>
            <person name="Brown C.T."/>
            <person name="Hug L.A."/>
            <person name="Sharon I."/>
            <person name="Castelle C.J."/>
            <person name="Probst A.J."/>
            <person name="Thomas B.C."/>
            <person name="Singh A."/>
            <person name="Wilkins M.J."/>
            <person name="Karaoz U."/>
            <person name="Brodie E.L."/>
            <person name="Williams K.H."/>
            <person name="Hubbard S.S."/>
            <person name="Banfield J.F."/>
        </authorList>
    </citation>
    <scope>NUCLEOTIDE SEQUENCE [LARGE SCALE GENOMIC DNA]</scope>
</reference>
<comment type="similarity">
    <text evidence="1 5">Belongs to the bacterial ribosomal protein bL17 family.</text>
</comment>
<dbReference type="SUPFAM" id="SSF64263">
    <property type="entry name" value="Prokaryotic ribosomal protein L17"/>
    <property type="match status" value="1"/>
</dbReference>
<evidence type="ECO:0000256" key="1">
    <source>
        <dbReference type="ARBA" id="ARBA00008777"/>
    </source>
</evidence>
<gene>
    <name evidence="8" type="ORF">A3F08_03585</name>
</gene>
<accession>A0A1F5EKZ8</accession>